<dbReference type="EMBL" id="JALGBI010000001">
    <property type="protein sequence ID" value="MCJ0762206.1"/>
    <property type="molecule type" value="Genomic_DNA"/>
</dbReference>
<gene>
    <name evidence="1" type="ORF">MMF98_03175</name>
</gene>
<dbReference type="RefSeq" id="WP_243304257.1">
    <property type="nucleotide sequence ID" value="NZ_JALGBI010000001.1"/>
</dbReference>
<proteinExistence type="predicted"/>
<organism evidence="1 2">
    <name type="scientific">Variovorax terrae</name>
    <dbReference type="NCBI Taxonomy" id="2923278"/>
    <lineage>
        <taxon>Bacteria</taxon>
        <taxon>Pseudomonadati</taxon>
        <taxon>Pseudomonadota</taxon>
        <taxon>Betaproteobacteria</taxon>
        <taxon>Burkholderiales</taxon>
        <taxon>Comamonadaceae</taxon>
        <taxon>Variovorax</taxon>
    </lineage>
</organism>
<comment type="caution">
    <text evidence="1">The sequence shown here is derived from an EMBL/GenBank/DDBJ whole genome shotgun (WGS) entry which is preliminary data.</text>
</comment>
<reference evidence="1" key="1">
    <citation type="submission" date="2022-03" db="EMBL/GenBank/DDBJ databases">
        <authorList>
            <person name="Woo C.Y."/>
        </authorList>
    </citation>
    <scope>NUCLEOTIDE SEQUENCE</scope>
    <source>
        <strain evidence="1">CYS-02</strain>
    </source>
</reference>
<name>A0A9X1VQZ5_9BURK</name>
<protein>
    <submittedName>
        <fullName evidence="1">Uncharacterized protein</fullName>
    </submittedName>
</protein>
<dbReference type="AlphaFoldDB" id="A0A9X1VQZ5"/>
<accession>A0A9X1VQZ5</accession>
<evidence type="ECO:0000313" key="1">
    <source>
        <dbReference type="EMBL" id="MCJ0762206.1"/>
    </source>
</evidence>
<sequence>MNTPVRRVAELMAISHIDNAAFALEIATRDEHLAAQLHVAGEIDAEAQVQEHARHERELAHLEAEQFLSYCESRF</sequence>
<keyword evidence="2" id="KW-1185">Reference proteome</keyword>
<dbReference type="Proteomes" id="UP001139447">
    <property type="component" value="Unassembled WGS sequence"/>
</dbReference>
<evidence type="ECO:0000313" key="2">
    <source>
        <dbReference type="Proteomes" id="UP001139447"/>
    </source>
</evidence>